<dbReference type="InterPro" id="IPR036770">
    <property type="entry name" value="Ankyrin_rpt-contain_sf"/>
</dbReference>
<evidence type="ECO:0000256" key="2">
    <source>
        <dbReference type="ARBA" id="ARBA00023043"/>
    </source>
</evidence>
<dbReference type="PROSITE" id="PS50088">
    <property type="entry name" value="ANK_REPEAT"/>
    <property type="match status" value="3"/>
</dbReference>
<feature type="region of interest" description="Disordered" evidence="4">
    <location>
        <begin position="681"/>
        <end position="703"/>
    </location>
</feature>
<sequence length="703" mass="76798">MTGMEHLPPEIVCLIADMCTLGVYPKLGQYPSSYAKYHARLARTSRHFYTILNPALYKRNSLEDPPLDSCVLWAAGRGRLGTLKTAHRLGASLDNNGSREWDDFGRSFGEIPGRMRFLAAPLHLAVQNGHRHVLEYLLENGAHVDVAARRFCTGNKVLQDNVQCPAFPYPLHTALVHEHSLDDAPAMLIRRGAYLVARGIHALPIVADSGRADLVDLLLGLNEPSVTAAALRHAVKAQDSDLFQRMLARPELDAATADHLGQTALHFAAFLNDTTFATALLERPETNAAAADNDLETPLHHAARFGNLSLVSLLLQRPEVNSAAVNSSGRTPLHHAVQEKSIAIVQRLLARSEVDAGAVTPISQTRTPLQLAVCSGVPELVDLFLQREDVDVTALDSHGRTLLHYISASEGDTGAMVPLVGRLVNKGVPVNRLAEDGTALFHAVKSRNFRIALALLEHNANPTIMRNDPYGWTILHHCLFGPAAKQTELVAKLISLGVETDTSTTPDESGSTPYDSSSCGSQLFFAAVYAENIDCMKLLLDAGAGADDVVIYTGFGQTVDDLNHGEEQSFLSGFFRHVLKTLPSLDTYIEEIEDRACLLLQYGASLDPCGRGNSPLEWAYDAALEKGSFALLKLLLDNSTKANVSLHHIKDRIDDCYERDVIDPAQNEQVIEMLTRFMEREYPGPDAGGQKADENNEEDGRAR</sequence>
<dbReference type="SUPFAM" id="SSF140860">
    <property type="entry name" value="Pseudo ankyrin repeat-like"/>
    <property type="match status" value="1"/>
</dbReference>
<feature type="repeat" description="ANK" evidence="3">
    <location>
        <begin position="328"/>
        <end position="349"/>
    </location>
</feature>
<keyword evidence="1" id="KW-0677">Repeat</keyword>
<dbReference type="Gene3D" id="1.25.40.20">
    <property type="entry name" value="Ankyrin repeat-containing domain"/>
    <property type="match status" value="4"/>
</dbReference>
<feature type="compositionally biased region" description="Basic and acidic residues" evidence="4">
    <location>
        <begin position="691"/>
        <end position="703"/>
    </location>
</feature>
<dbReference type="PANTHER" id="PTHR24198:SF165">
    <property type="entry name" value="ANKYRIN REPEAT-CONTAINING PROTEIN-RELATED"/>
    <property type="match status" value="1"/>
</dbReference>
<evidence type="ECO:0000313" key="6">
    <source>
        <dbReference type="Proteomes" id="UP001498476"/>
    </source>
</evidence>
<keyword evidence="6" id="KW-1185">Reference proteome</keyword>
<dbReference type="InterPro" id="IPR002110">
    <property type="entry name" value="Ankyrin_rpt"/>
</dbReference>
<proteinExistence type="predicted"/>
<gene>
    <name evidence="5" type="ORF">QQX98_007139</name>
</gene>
<dbReference type="Proteomes" id="UP001498476">
    <property type="component" value="Unassembled WGS sequence"/>
</dbReference>
<accession>A0ABR1GZZ9</accession>
<dbReference type="PROSITE" id="PS50297">
    <property type="entry name" value="ANK_REP_REGION"/>
    <property type="match status" value="3"/>
</dbReference>
<name>A0ABR1GZZ9_9HYPO</name>
<reference evidence="5 6" key="1">
    <citation type="journal article" date="2025" name="Microbiol. Resour. Announc.">
        <title>Draft genome sequences for Neonectria magnoliae and Neonectria punicea, canker pathogens of Liriodendron tulipifera and Acer saccharum in West Virginia.</title>
        <authorList>
            <person name="Petronek H.M."/>
            <person name="Kasson M.T."/>
            <person name="Metheny A.M."/>
            <person name="Stauder C.M."/>
            <person name="Lovett B."/>
            <person name="Lynch S.C."/>
            <person name="Garnas J.R."/>
            <person name="Kasson L.R."/>
            <person name="Stajich J.E."/>
        </authorList>
    </citation>
    <scope>NUCLEOTIDE SEQUENCE [LARGE SCALE GENOMIC DNA]</scope>
    <source>
        <strain evidence="5 6">NRRL 64653</strain>
    </source>
</reference>
<dbReference type="SUPFAM" id="SSF48403">
    <property type="entry name" value="Ankyrin repeat"/>
    <property type="match status" value="2"/>
</dbReference>
<evidence type="ECO:0000256" key="3">
    <source>
        <dbReference type="PROSITE-ProRule" id="PRU00023"/>
    </source>
</evidence>
<dbReference type="EMBL" id="JAZAVJ010000114">
    <property type="protein sequence ID" value="KAK7413956.1"/>
    <property type="molecule type" value="Genomic_DNA"/>
</dbReference>
<dbReference type="SMART" id="SM00248">
    <property type="entry name" value="ANK"/>
    <property type="match status" value="12"/>
</dbReference>
<organism evidence="5 6">
    <name type="scientific">Neonectria punicea</name>
    <dbReference type="NCBI Taxonomy" id="979145"/>
    <lineage>
        <taxon>Eukaryota</taxon>
        <taxon>Fungi</taxon>
        <taxon>Dikarya</taxon>
        <taxon>Ascomycota</taxon>
        <taxon>Pezizomycotina</taxon>
        <taxon>Sordariomycetes</taxon>
        <taxon>Hypocreomycetidae</taxon>
        <taxon>Hypocreales</taxon>
        <taxon>Nectriaceae</taxon>
        <taxon>Neonectria</taxon>
    </lineage>
</organism>
<keyword evidence="2 3" id="KW-0040">ANK repeat</keyword>
<dbReference type="Pfam" id="PF12796">
    <property type="entry name" value="Ank_2"/>
    <property type="match status" value="2"/>
</dbReference>
<dbReference type="PANTHER" id="PTHR24198">
    <property type="entry name" value="ANKYRIN REPEAT AND PROTEIN KINASE DOMAIN-CONTAINING PROTEIN"/>
    <property type="match status" value="1"/>
</dbReference>
<evidence type="ECO:0000313" key="5">
    <source>
        <dbReference type="EMBL" id="KAK7413956.1"/>
    </source>
</evidence>
<dbReference type="Pfam" id="PF00023">
    <property type="entry name" value="Ank"/>
    <property type="match status" value="1"/>
</dbReference>
<feature type="repeat" description="ANK" evidence="3">
    <location>
        <begin position="121"/>
        <end position="149"/>
    </location>
</feature>
<evidence type="ECO:0000256" key="1">
    <source>
        <dbReference type="ARBA" id="ARBA00022737"/>
    </source>
</evidence>
<feature type="repeat" description="ANK" evidence="3">
    <location>
        <begin position="294"/>
        <end position="317"/>
    </location>
</feature>
<protein>
    <submittedName>
        <fullName evidence="5">Uncharacterized protein</fullName>
    </submittedName>
</protein>
<comment type="caution">
    <text evidence="5">The sequence shown here is derived from an EMBL/GenBank/DDBJ whole genome shotgun (WGS) entry which is preliminary data.</text>
</comment>
<evidence type="ECO:0000256" key="4">
    <source>
        <dbReference type="SAM" id="MobiDB-lite"/>
    </source>
</evidence>